<evidence type="ECO:0000313" key="8">
    <source>
        <dbReference type="Proteomes" id="UP000019666"/>
    </source>
</evidence>
<dbReference type="PATRIC" id="fig|442562.3.peg.4723"/>
<dbReference type="InterPro" id="IPR005669">
    <property type="entry name" value="Thiosulph/SO4-bd"/>
</dbReference>
<comment type="caution">
    <text evidence="7">The sequence shown here is derived from an EMBL/GenBank/DDBJ whole genome shotgun (WGS) entry which is preliminary data.</text>
</comment>
<dbReference type="HOGENOM" id="CLU_2525484_0_0_5"/>
<proteinExistence type="inferred from homology"/>
<organism evidence="7 8">
    <name type="scientific">Rubellimicrobium mesophilum DSM 19309</name>
    <dbReference type="NCBI Taxonomy" id="442562"/>
    <lineage>
        <taxon>Bacteria</taxon>
        <taxon>Pseudomonadati</taxon>
        <taxon>Pseudomonadota</taxon>
        <taxon>Alphaproteobacteria</taxon>
        <taxon>Rhodobacterales</taxon>
        <taxon>Roseobacteraceae</taxon>
        <taxon>Rubellimicrobium</taxon>
    </lineage>
</organism>
<dbReference type="STRING" id="442562.Rumeso_04799"/>
<dbReference type="EMBL" id="AOSK01000132">
    <property type="protein sequence ID" value="EYD72923.1"/>
    <property type="molecule type" value="Genomic_DNA"/>
</dbReference>
<evidence type="ECO:0000256" key="1">
    <source>
        <dbReference type="ARBA" id="ARBA00004418"/>
    </source>
</evidence>
<dbReference type="GO" id="GO:1902358">
    <property type="term" value="P:sulfate transmembrane transport"/>
    <property type="evidence" value="ECO:0007669"/>
    <property type="project" value="InterPro"/>
</dbReference>
<evidence type="ECO:0000256" key="4">
    <source>
        <dbReference type="ARBA" id="ARBA00022729"/>
    </source>
</evidence>
<evidence type="ECO:0000256" key="2">
    <source>
        <dbReference type="ARBA" id="ARBA00006099"/>
    </source>
</evidence>
<sequence>MAELFKHVPVLDSGARGATTTFAQRGIGDVLLAWENEAYLALDELGEDQFDIVTRRSRSWPSPPWPSSTPTSPTMRSASWPRPT</sequence>
<evidence type="ECO:0000256" key="6">
    <source>
        <dbReference type="SAM" id="MobiDB-lite"/>
    </source>
</evidence>
<gene>
    <name evidence="7" type="ORF">Rumeso_04799</name>
</gene>
<dbReference type="AlphaFoldDB" id="A0A017HFH6"/>
<dbReference type="SUPFAM" id="SSF53850">
    <property type="entry name" value="Periplasmic binding protein-like II"/>
    <property type="match status" value="1"/>
</dbReference>
<keyword evidence="8" id="KW-1185">Reference proteome</keyword>
<dbReference type="GO" id="GO:0140104">
    <property type="term" value="F:molecular carrier activity"/>
    <property type="evidence" value="ECO:0007669"/>
    <property type="project" value="InterPro"/>
</dbReference>
<comment type="similarity">
    <text evidence="2">Belongs to the prokaryotic sulfate-binding protein family.</text>
</comment>
<evidence type="ECO:0000313" key="7">
    <source>
        <dbReference type="EMBL" id="EYD72923.1"/>
    </source>
</evidence>
<keyword evidence="3" id="KW-0813">Transport</keyword>
<evidence type="ECO:0000256" key="3">
    <source>
        <dbReference type="ARBA" id="ARBA00022448"/>
    </source>
</evidence>
<dbReference type="Gene3D" id="3.40.190.10">
    <property type="entry name" value="Periplasmic binding protein-like II"/>
    <property type="match status" value="1"/>
</dbReference>
<dbReference type="PANTHER" id="PTHR30368">
    <property type="entry name" value="SULFATE-BINDING PROTEIN"/>
    <property type="match status" value="1"/>
</dbReference>
<feature type="region of interest" description="Disordered" evidence="6">
    <location>
        <begin position="56"/>
        <end position="84"/>
    </location>
</feature>
<evidence type="ECO:0000256" key="5">
    <source>
        <dbReference type="ARBA" id="ARBA00022764"/>
    </source>
</evidence>
<accession>A0A017HFH6</accession>
<name>A0A017HFH6_9RHOB</name>
<comment type="subcellular location">
    <subcellularLocation>
        <location evidence="1">Periplasm</location>
    </subcellularLocation>
</comment>
<dbReference type="PANTHER" id="PTHR30368:SF2">
    <property type="entry name" value="SULFATE-BINDING PROTEIN"/>
    <property type="match status" value="1"/>
</dbReference>
<dbReference type="Proteomes" id="UP000019666">
    <property type="component" value="Unassembled WGS sequence"/>
</dbReference>
<feature type="compositionally biased region" description="Low complexity" evidence="6">
    <location>
        <begin position="68"/>
        <end position="77"/>
    </location>
</feature>
<protein>
    <submittedName>
        <fullName evidence="7">Sulfate and thiosulfate binding protein CysP</fullName>
    </submittedName>
</protein>
<keyword evidence="5" id="KW-0574">Periplasm</keyword>
<dbReference type="GO" id="GO:0042597">
    <property type="term" value="C:periplasmic space"/>
    <property type="evidence" value="ECO:0007669"/>
    <property type="project" value="UniProtKB-SubCell"/>
</dbReference>
<keyword evidence="4" id="KW-0732">Signal</keyword>
<reference evidence="7 8" key="1">
    <citation type="submission" date="2013-02" db="EMBL/GenBank/DDBJ databases">
        <authorList>
            <person name="Fiebig A."/>
            <person name="Goeker M."/>
            <person name="Klenk H.-P.P."/>
        </authorList>
    </citation>
    <scope>NUCLEOTIDE SEQUENCE [LARGE SCALE GENOMIC DNA]</scope>
    <source>
        <strain evidence="7 8">DSM 19309</strain>
    </source>
</reference>